<dbReference type="InterPro" id="IPR000023">
    <property type="entry name" value="Phosphofructokinase_dom"/>
</dbReference>
<feature type="binding site" description="in other chain" evidence="15">
    <location>
        <begin position="250"/>
        <end position="253"/>
    </location>
    <ligand>
        <name>substrate</name>
        <note>ligand shared between dimeric partners</note>
    </ligand>
</feature>
<feature type="binding site" evidence="15">
    <location>
        <position position="12"/>
    </location>
    <ligand>
        <name>ATP</name>
        <dbReference type="ChEBI" id="CHEBI:30616"/>
    </ligand>
</feature>
<feature type="binding site" description="in other chain" evidence="15">
    <location>
        <begin position="214"/>
        <end position="216"/>
    </location>
    <ligand>
        <name>ADP</name>
        <dbReference type="ChEBI" id="CHEBI:456216"/>
        <note>allosteric activator; ligand shared between dimeric partners</note>
    </ligand>
</feature>
<dbReference type="AlphaFoldDB" id="A0A1W1YLT7"/>
<evidence type="ECO:0000256" key="1">
    <source>
        <dbReference type="ARBA" id="ARBA00001946"/>
    </source>
</evidence>
<keyword evidence="6 15" id="KW-0021">Allosteric enzyme</keyword>
<dbReference type="GO" id="GO:0005945">
    <property type="term" value="C:6-phosphofructokinase complex"/>
    <property type="evidence" value="ECO:0007669"/>
    <property type="project" value="TreeGrafter"/>
</dbReference>
<dbReference type="Proteomes" id="UP000243884">
    <property type="component" value="Unassembled WGS sequence"/>
</dbReference>
<dbReference type="Gene3D" id="3.40.50.460">
    <property type="entry name" value="Phosphofructokinase domain"/>
    <property type="match status" value="1"/>
</dbReference>
<comment type="pathway">
    <text evidence="4 15">Carbohydrate degradation; glycolysis; D-glyceraldehyde 3-phosphate and glycerone phosphate from D-glucose: step 3/4.</text>
</comment>
<dbReference type="InterPro" id="IPR012003">
    <property type="entry name" value="ATP_PFK_prok-type"/>
</dbReference>
<keyword evidence="12 15" id="KW-0460">Magnesium</keyword>
<dbReference type="GO" id="GO:0003872">
    <property type="term" value="F:6-phosphofructokinase activity"/>
    <property type="evidence" value="ECO:0007669"/>
    <property type="project" value="UniProtKB-UniRule"/>
</dbReference>
<keyword evidence="8 15" id="KW-0479">Metal-binding</keyword>
<dbReference type="SUPFAM" id="SSF53784">
    <property type="entry name" value="Phosphofructokinase"/>
    <property type="match status" value="1"/>
</dbReference>
<feature type="active site" description="Proton acceptor" evidence="15">
    <location>
        <position position="128"/>
    </location>
</feature>
<evidence type="ECO:0000259" key="16">
    <source>
        <dbReference type="Pfam" id="PF00365"/>
    </source>
</evidence>
<feature type="binding site" evidence="15">
    <location>
        <begin position="22"/>
        <end position="26"/>
    </location>
    <ligand>
        <name>ADP</name>
        <dbReference type="ChEBI" id="CHEBI:456216"/>
        <note>allosteric activator; ligand shared between dimeric partners</note>
    </ligand>
</feature>
<dbReference type="NCBIfam" id="TIGR02482">
    <property type="entry name" value="PFKA_ATP"/>
    <property type="match status" value="1"/>
</dbReference>
<dbReference type="GO" id="GO:0061621">
    <property type="term" value="P:canonical glycolysis"/>
    <property type="evidence" value="ECO:0007669"/>
    <property type="project" value="TreeGrafter"/>
</dbReference>
<comment type="activity regulation">
    <text evidence="15">Allosterically activated by ADP and other diphosphonucleosides, and allosterically inhibited by phosphoenolpyruvate.</text>
</comment>
<dbReference type="PRINTS" id="PR00476">
    <property type="entry name" value="PHFRCTKINASE"/>
</dbReference>
<keyword evidence="9 15" id="KW-0547">Nucleotide-binding</keyword>
<comment type="catalytic activity">
    <reaction evidence="14 15">
        <text>beta-D-fructose 6-phosphate + ATP = beta-D-fructose 1,6-bisphosphate + ADP + H(+)</text>
        <dbReference type="Rhea" id="RHEA:16109"/>
        <dbReference type="ChEBI" id="CHEBI:15378"/>
        <dbReference type="ChEBI" id="CHEBI:30616"/>
        <dbReference type="ChEBI" id="CHEBI:32966"/>
        <dbReference type="ChEBI" id="CHEBI:57634"/>
        <dbReference type="ChEBI" id="CHEBI:456216"/>
        <dbReference type="EC" id="2.7.1.11"/>
    </reaction>
</comment>
<feature type="binding site" evidence="15">
    <location>
        <position position="163"/>
    </location>
    <ligand>
        <name>substrate</name>
        <note>ligand shared between dimeric partners</note>
    </ligand>
</feature>
<evidence type="ECO:0000256" key="8">
    <source>
        <dbReference type="ARBA" id="ARBA00022723"/>
    </source>
</evidence>
<keyword evidence="13 15" id="KW-0324">Glycolysis</keyword>
<comment type="subcellular location">
    <subcellularLocation>
        <location evidence="3 15">Cytoplasm</location>
    </subcellularLocation>
</comment>
<dbReference type="PANTHER" id="PTHR13697">
    <property type="entry name" value="PHOSPHOFRUCTOKINASE"/>
    <property type="match status" value="1"/>
</dbReference>
<gene>
    <name evidence="15" type="primary">pfkA</name>
    <name evidence="17" type="ORF">SAMN04487984_0812</name>
</gene>
<dbReference type="UniPathway" id="UPA00109">
    <property type="reaction ID" value="UER00182"/>
</dbReference>
<comment type="cofactor">
    <cofactor evidence="1 15">
        <name>Mg(2+)</name>
        <dbReference type="ChEBI" id="CHEBI:18420"/>
    </cofactor>
</comment>
<dbReference type="InterPro" id="IPR022953">
    <property type="entry name" value="ATP_PFK"/>
</dbReference>
<feature type="binding site" description="in other chain" evidence="15">
    <location>
        <begin position="186"/>
        <end position="188"/>
    </location>
    <ligand>
        <name>ADP</name>
        <dbReference type="ChEBI" id="CHEBI:456216"/>
        <note>allosteric activator; ligand shared between dimeric partners</note>
    </ligand>
</feature>
<dbReference type="GO" id="GO:0048029">
    <property type="term" value="F:monosaccharide binding"/>
    <property type="evidence" value="ECO:0007669"/>
    <property type="project" value="TreeGrafter"/>
</dbReference>
<dbReference type="PIRSF" id="PIRSF000532">
    <property type="entry name" value="ATP_PFK_prok"/>
    <property type="match status" value="1"/>
</dbReference>
<evidence type="ECO:0000256" key="10">
    <source>
        <dbReference type="ARBA" id="ARBA00022777"/>
    </source>
</evidence>
<comment type="similarity">
    <text evidence="15">Belongs to the phosphofructokinase type A (PFKA) family. ATP-dependent PFK group I subfamily. Prokaryotic clade 'B1' sub-subfamily.</text>
</comment>
<dbReference type="EMBL" id="FWXK01000003">
    <property type="protein sequence ID" value="SMC37109.1"/>
    <property type="molecule type" value="Genomic_DNA"/>
</dbReference>
<dbReference type="HAMAP" id="MF_00339">
    <property type="entry name" value="Phosphofructokinase_I_B1"/>
    <property type="match status" value="1"/>
</dbReference>
<dbReference type="FunFam" id="3.40.50.450:FF:000001">
    <property type="entry name" value="ATP-dependent 6-phosphofructokinase"/>
    <property type="match status" value="1"/>
</dbReference>
<feature type="binding site" evidence="15">
    <location>
        <begin position="73"/>
        <end position="74"/>
    </location>
    <ligand>
        <name>ATP</name>
        <dbReference type="ChEBI" id="CHEBI:30616"/>
    </ligand>
</feature>
<dbReference type="OrthoDB" id="9802503at2"/>
<dbReference type="GO" id="GO:0070095">
    <property type="term" value="F:fructose-6-phosphate binding"/>
    <property type="evidence" value="ECO:0007669"/>
    <property type="project" value="TreeGrafter"/>
</dbReference>
<name>A0A1W1YLT7_9LACT</name>
<feature type="binding site" evidence="15">
    <location>
        <position position="104"/>
    </location>
    <ligand>
        <name>Mg(2+)</name>
        <dbReference type="ChEBI" id="CHEBI:18420"/>
        <note>catalytic</note>
    </ligand>
</feature>
<dbReference type="Gene3D" id="3.40.50.450">
    <property type="match status" value="1"/>
</dbReference>
<dbReference type="InterPro" id="IPR035966">
    <property type="entry name" value="PKF_sf"/>
</dbReference>
<evidence type="ECO:0000256" key="4">
    <source>
        <dbReference type="ARBA" id="ARBA00004679"/>
    </source>
</evidence>
<evidence type="ECO:0000256" key="13">
    <source>
        <dbReference type="ARBA" id="ARBA00023152"/>
    </source>
</evidence>
<sequence length="323" mass="34841">MVKRIGILTSGGDAPGMNAAIRAVVRKIIFDGNEAYGIRYGYRGLAEGDIRKLSVNDVSDTLSKGGTMLYTARYPEFKNKEGQQKGIEQLKKFGIDSLIVIGGDGSYQGAKALSEAGFPTVGIPGTIDNDIAGTDFTIGFDTACNTALEAIDKLRDTATSHMRTFIVEVMGRDAGDIALWSGLGSGAEQIIIPEAEFNMDEIVAQVDRGRERGKKHTIIILAEGVMRGADFEKALNERGDYHARVTVLGHVQRGGAPTARDRVLASMFGYTAVELLNKGKSGVCIGIQGKDIVYNDISKVLSGKQRTTNPYMALYDVNNEISY</sequence>
<dbReference type="GO" id="GO:0016208">
    <property type="term" value="F:AMP binding"/>
    <property type="evidence" value="ECO:0007669"/>
    <property type="project" value="TreeGrafter"/>
</dbReference>
<feature type="binding site" description="in other chain" evidence="15">
    <location>
        <begin position="126"/>
        <end position="128"/>
    </location>
    <ligand>
        <name>substrate</name>
        <note>ligand shared between dimeric partners</note>
    </ligand>
</feature>
<keyword evidence="10 15" id="KW-0418">Kinase</keyword>
<dbReference type="PROSITE" id="PS00433">
    <property type="entry name" value="PHOSPHOFRUCTOKINASE"/>
    <property type="match status" value="1"/>
</dbReference>
<dbReference type="Pfam" id="PF00365">
    <property type="entry name" value="PFK"/>
    <property type="match status" value="1"/>
</dbReference>
<feature type="binding site" description="in other chain" evidence="15">
    <location>
        <position position="212"/>
    </location>
    <ligand>
        <name>ADP</name>
        <dbReference type="ChEBI" id="CHEBI:456216"/>
        <note>allosteric activator; ligand shared between dimeric partners</note>
    </ligand>
</feature>
<feature type="binding site" description="in other chain" evidence="15">
    <location>
        <position position="155"/>
    </location>
    <ligand>
        <name>ADP</name>
        <dbReference type="ChEBI" id="CHEBI:456216"/>
        <note>allosteric activator; ligand shared between dimeric partners</note>
    </ligand>
</feature>
<feature type="binding site" description="in other chain" evidence="15">
    <location>
        <position position="223"/>
    </location>
    <ligand>
        <name>substrate</name>
        <note>ligand shared between dimeric partners</note>
    </ligand>
</feature>
<feature type="binding site" evidence="15">
    <location>
        <begin position="103"/>
        <end position="106"/>
    </location>
    <ligand>
        <name>ATP</name>
        <dbReference type="ChEBI" id="CHEBI:30616"/>
    </ligand>
</feature>
<organism evidence="17 18">
    <name type="scientific">Aerococcus suis</name>
    <dbReference type="NCBI Taxonomy" id="371602"/>
    <lineage>
        <taxon>Bacteria</taxon>
        <taxon>Bacillati</taxon>
        <taxon>Bacillota</taxon>
        <taxon>Bacilli</taxon>
        <taxon>Lactobacillales</taxon>
        <taxon>Aerococcaceae</taxon>
        <taxon>Aerococcus</taxon>
    </lineage>
</organism>
<dbReference type="GO" id="GO:0042802">
    <property type="term" value="F:identical protein binding"/>
    <property type="evidence" value="ECO:0007669"/>
    <property type="project" value="TreeGrafter"/>
</dbReference>
<accession>A0A1W1YLT7</accession>
<dbReference type="InterPro" id="IPR012828">
    <property type="entry name" value="PFKA_ATP_prok"/>
</dbReference>
<keyword evidence="7 15" id="KW-0808">Transferase</keyword>
<dbReference type="EC" id="2.7.1.11" evidence="15"/>
<keyword evidence="11 15" id="KW-0067">ATP-binding</keyword>
<dbReference type="PANTHER" id="PTHR13697:SF4">
    <property type="entry name" value="ATP-DEPENDENT 6-PHOSPHOFRUCTOKINASE"/>
    <property type="match status" value="1"/>
</dbReference>
<dbReference type="GO" id="GO:0030388">
    <property type="term" value="P:fructose 1,6-bisphosphate metabolic process"/>
    <property type="evidence" value="ECO:0007669"/>
    <property type="project" value="TreeGrafter"/>
</dbReference>
<keyword evidence="5 15" id="KW-0963">Cytoplasm</keyword>
<dbReference type="FunFam" id="3.40.50.460:FF:000002">
    <property type="entry name" value="ATP-dependent 6-phosphofructokinase"/>
    <property type="match status" value="1"/>
</dbReference>
<evidence type="ECO:0000256" key="3">
    <source>
        <dbReference type="ARBA" id="ARBA00004496"/>
    </source>
</evidence>
<evidence type="ECO:0000256" key="7">
    <source>
        <dbReference type="ARBA" id="ARBA00022679"/>
    </source>
</evidence>
<comment type="function">
    <text evidence="2 15">Catalyzes the phosphorylation of D-fructose 6-phosphate to fructose 1,6-bisphosphate by ATP, the first committing step of glycolysis.</text>
</comment>
<dbReference type="GO" id="GO:0046872">
    <property type="term" value="F:metal ion binding"/>
    <property type="evidence" value="ECO:0007669"/>
    <property type="project" value="UniProtKB-KW"/>
</dbReference>
<dbReference type="GO" id="GO:0006002">
    <property type="term" value="P:fructose 6-phosphate metabolic process"/>
    <property type="evidence" value="ECO:0007669"/>
    <property type="project" value="UniProtKB-UniRule"/>
</dbReference>
<evidence type="ECO:0000256" key="6">
    <source>
        <dbReference type="ARBA" id="ARBA00022533"/>
    </source>
</evidence>
<evidence type="ECO:0000256" key="2">
    <source>
        <dbReference type="ARBA" id="ARBA00002659"/>
    </source>
</evidence>
<dbReference type="STRING" id="371602.SAMN04487984_0812"/>
<comment type="caution">
    <text evidence="15">Lacks conserved residue(s) required for the propagation of feature annotation.</text>
</comment>
<evidence type="ECO:0000256" key="11">
    <source>
        <dbReference type="ARBA" id="ARBA00022840"/>
    </source>
</evidence>
<evidence type="ECO:0000313" key="18">
    <source>
        <dbReference type="Proteomes" id="UP000243884"/>
    </source>
</evidence>
<evidence type="ECO:0000256" key="9">
    <source>
        <dbReference type="ARBA" id="ARBA00022741"/>
    </source>
</evidence>
<dbReference type="NCBIfam" id="NF002872">
    <property type="entry name" value="PRK03202.1"/>
    <property type="match status" value="1"/>
</dbReference>
<evidence type="ECO:0000256" key="14">
    <source>
        <dbReference type="ARBA" id="ARBA00048070"/>
    </source>
</evidence>
<dbReference type="InterPro" id="IPR015912">
    <property type="entry name" value="Phosphofructokinase_CS"/>
</dbReference>
<dbReference type="GO" id="GO:0005524">
    <property type="term" value="F:ATP binding"/>
    <property type="evidence" value="ECO:0007669"/>
    <property type="project" value="UniProtKB-UniRule"/>
</dbReference>
<evidence type="ECO:0000256" key="12">
    <source>
        <dbReference type="ARBA" id="ARBA00022842"/>
    </source>
</evidence>
<keyword evidence="18" id="KW-1185">Reference proteome</keyword>
<comment type="subunit">
    <text evidence="15">Homotetramer.</text>
</comment>
<evidence type="ECO:0000256" key="5">
    <source>
        <dbReference type="ARBA" id="ARBA00022490"/>
    </source>
</evidence>
<protein>
    <recommendedName>
        <fullName evidence="15">ATP-dependent 6-phosphofructokinase</fullName>
        <shortName evidence="15">ATP-PFK</shortName>
        <shortName evidence="15">Phosphofructokinase</shortName>
        <ecNumber evidence="15">2.7.1.11</ecNumber>
    </recommendedName>
    <alternativeName>
        <fullName evidence="15">Phosphohexokinase</fullName>
    </alternativeName>
</protein>
<evidence type="ECO:0000256" key="15">
    <source>
        <dbReference type="HAMAP-Rule" id="MF_00339"/>
    </source>
</evidence>
<feature type="domain" description="Phosphofructokinase" evidence="16">
    <location>
        <begin position="4"/>
        <end position="276"/>
    </location>
</feature>
<dbReference type="RefSeq" id="WP_084098850.1">
    <property type="nucleotide sequence ID" value="NZ_FWXK01000003.1"/>
</dbReference>
<feature type="binding site" description="in other chain" evidence="15">
    <location>
        <begin position="170"/>
        <end position="172"/>
    </location>
    <ligand>
        <name>substrate</name>
        <note>ligand shared between dimeric partners</note>
    </ligand>
</feature>
<feature type="binding site" evidence="15">
    <location>
        <position position="244"/>
    </location>
    <ligand>
        <name>substrate</name>
        <note>ligand shared between dimeric partners</note>
    </ligand>
</feature>
<proteinExistence type="inferred from homology"/>
<evidence type="ECO:0000313" key="17">
    <source>
        <dbReference type="EMBL" id="SMC37109.1"/>
    </source>
</evidence>
<reference evidence="18" key="1">
    <citation type="submission" date="2017-04" db="EMBL/GenBank/DDBJ databases">
        <authorList>
            <person name="Varghese N."/>
            <person name="Submissions S."/>
        </authorList>
    </citation>
    <scope>NUCLEOTIDE SEQUENCE [LARGE SCALE GENOMIC DNA]</scope>
    <source>
        <strain evidence="18">DSM 21500</strain>
    </source>
</reference>